<gene>
    <name evidence="5" type="ORF">ACFFGY_02870</name>
</gene>
<evidence type="ECO:0000256" key="3">
    <source>
        <dbReference type="ARBA" id="ARBA00023163"/>
    </source>
</evidence>
<dbReference type="SMART" id="SM00895">
    <property type="entry name" value="FCD"/>
    <property type="match status" value="1"/>
</dbReference>
<dbReference type="EMBL" id="JBHLUN010000002">
    <property type="protein sequence ID" value="MFC0407174.1"/>
    <property type="molecule type" value="Genomic_DNA"/>
</dbReference>
<sequence>MSGIAEKPSARPPSRRRVTGWHELVDRIAADVQGGRLAPGTWLKQIDLEQRYGFSRGDVRRALDELVARRLVRHVPNRGHHVFELAGSDIANLVQVRAILEGALGEVIHDRATPAALAALEAAQQRFETDVEKGTPLEQHNSNLLFHQLLVELCPNPELRRLITETRNRMPSALIYQWSTRGWVQQSIRDHITIIEALRARDKDALRDAMVAHLRVGQRFQGLGS</sequence>
<keyword evidence="3" id="KW-0804">Transcription</keyword>
<dbReference type="InterPro" id="IPR011711">
    <property type="entry name" value="GntR_C"/>
</dbReference>
<organism evidence="5 6">
    <name type="scientific">Roseomonas elaeocarpi</name>
    <dbReference type="NCBI Taxonomy" id="907779"/>
    <lineage>
        <taxon>Bacteria</taxon>
        <taxon>Pseudomonadati</taxon>
        <taxon>Pseudomonadota</taxon>
        <taxon>Alphaproteobacteria</taxon>
        <taxon>Acetobacterales</taxon>
        <taxon>Roseomonadaceae</taxon>
        <taxon>Roseomonas</taxon>
    </lineage>
</organism>
<name>A0ABV6JNI6_9PROT</name>
<dbReference type="SUPFAM" id="SSF46785">
    <property type="entry name" value="Winged helix' DNA-binding domain"/>
    <property type="match status" value="1"/>
</dbReference>
<evidence type="ECO:0000259" key="4">
    <source>
        <dbReference type="PROSITE" id="PS50949"/>
    </source>
</evidence>
<keyword evidence="6" id="KW-1185">Reference proteome</keyword>
<dbReference type="RefSeq" id="WP_377042867.1">
    <property type="nucleotide sequence ID" value="NZ_JBHLUN010000002.1"/>
</dbReference>
<evidence type="ECO:0000256" key="1">
    <source>
        <dbReference type="ARBA" id="ARBA00023015"/>
    </source>
</evidence>
<dbReference type="InterPro" id="IPR008920">
    <property type="entry name" value="TF_FadR/GntR_C"/>
</dbReference>
<dbReference type="PANTHER" id="PTHR43537:SF24">
    <property type="entry name" value="GLUCONATE OPERON TRANSCRIPTIONAL REPRESSOR"/>
    <property type="match status" value="1"/>
</dbReference>
<dbReference type="SMART" id="SM00345">
    <property type="entry name" value="HTH_GNTR"/>
    <property type="match status" value="1"/>
</dbReference>
<feature type="domain" description="HTH gntR-type" evidence="4">
    <location>
        <begin position="18"/>
        <end position="85"/>
    </location>
</feature>
<dbReference type="SUPFAM" id="SSF48008">
    <property type="entry name" value="GntR ligand-binding domain-like"/>
    <property type="match status" value="1"/>
</dbReference>
<dbReference type="Gene3D" id="1.10.10.10">
    <property type="entry name" value="Winged helix-like DNA-binding domain superfamily/Winged helix DNA-binding domain"/>
    <property type="match status" value="1"/>
</dbReference>
<keyword evidence="1" id="KW-0805">Transcription regulation</keyword>
<accession>A0ABV6JNI6</accession>
<dbReference type="PROSITE" id="PS50949">
    <property type="entry name" value="HTH_GNTR"/>
    <property type="match status" value="1"/>
</dbReference>
<comment type="caution">
    <text evidence="5">The sequence shown here is derived from an EMBL/GenBank/DDBJ whole genome shotgun (WGS) entry which is preliminary data.</text>
</comment>
<reference evidence="5 6" key="1">
    <citation type="submission" date="2024-09" db="EMBL/GenBank/DDBJ databases">
        <authorList>
            <person name="Sun Q."/>
            <person name="Mori K."/>
        </authorList>
    </citation>
    <scope>NUCLEOTIDE SEQUENCE [LARGE SCALE GENOMIC DNA]</scope>
    <source>
        <strain evidence="5 6">TBRC 5777</strain>
    </source>
</reference>
<dbReference type="Pfam" id="PF00392">
    <property type="entry name" value="GntR"/>
    <property type="match status" value="1"/>
</dbReference>
<dbReference type="Proteomes" id="UP001589865">
    <property type="component" value="Unassembled WGS sequence"/>
</dbReference>
<dbReference type="Gene3D" id="1.20.120.530">
    <property type="entry name" value="GntR ligand-binding domain-like"/>
    <property type="match status" value="1"/>
</dbReference>
<dbReference type="InterPro" id="IPR036390">
    <property type="entry name" value="WH_DNA-bd_sf"/>
</dbReference>
<dbReference type="InterPro" id="IPR036388">
    <property type="entry name" value="WH-like_DNA-bd_sf"/>
</dbReference>
<evidence type="ECO:0000313" key="6">
    <source>
        <dbReference type="Proteomes" id="UP001589865"/>
    </source>
</evidence>
<dbReference type="Pfam" id="PF07729">
    <property type="entry name" value="FCD"/>
    <property type="match status" value="1"/>
</dbReference>
<evidence type="ECO:0000256" key="2">
    <source>
        <dbReference type="ARBA" id="ARBA00023125"/>
    </source>
</evidence>
<evidence type="ECO:0000313" key="5">
    <source>
        <dbReference type="EMBL" id="MFC0407174.1"/>
    </source>
</evidence>
<protein>
    <submittedName>
        <fullName evidence="5">GntR family transcriptional regulator</fullName>
    </submittedName>
</protein>
<dbReference type="InterPro" id="IPR000524">
    <property type="entry name" value="Tscrpt_reg_HTH_GntR"/>
</dbReference>
<dbReference type="PANTHER" id="PTHR43537">
    <property type="entry name" value="TRANSCRIPTIONAL REGULATOR, GNTR FAMILY"/>
    <property type="match status" value="1"/>
</dbReference>
<keyword evidence="2" id="KW-0238">DNA-binding</keyword>
<proteinExistence type="predicted"/>